<reference evidence="2" key="2">
    <citation type="journal article" date="2015" name="Data Brief">
        <title>Shoot transcriptome of the giant reed, Arundo donax.</title>
        <authorList>
            <person name="Barrero R.A."/>
            <person name="Guerrero F.D."/>
            <person name="Moolhuijzen P."/>
            <person name="Goolsby J.A."/>
            <person name="Tidwell J."/>
            <person name="Bellgard S.E."/>
            <person name="Bellgard M.I."/>
        </authorList>
    </citation>
    <scope>NUCLEOTIDE SEQUENCE</scope>
    <source>
        <tissue evidence="2">Shoot tissue taken approximately 20 cm above the soil surface</tissue>
    </source>
</reference>
<sequence>MSWRNGTRNSVQVDNDAQSADQTSALV</sequence>
<evidence type="ECO:0000313" key="2">
    <source>
        <dbReference type="EMBL" id="JAD95391.1"/>
    </source>
</evidence>
<feature type="region of interest" description="Disordered" evidence="1">
    <location>
        <begin position="1"/>
        <end position="27"/>
    </location>
</feature>
<reference evidence="2" key="1">
    <citation type="submission" date="2014-09" db="EMBL/GenBank/DDBJ databases">
        <authorList>
            <person name="Magalhaes I.L.F."/>
            <person name="Oliveira U."/>
            <person name="Santos F.R."/>
            <person name="Vidigal T.H.D.A."/>
            <person name="Brescovit A.D."/>
            <person name="Santos A.J."/>
        </authorList>
    </citation>
    <scope>NUCLEOTIDE SEQUENCE</scope>
    <source>
        <tissue evidence="2">Shoot tissue taken approximately 20 cm above the soil surface</tissue>
    </source>
</reference>
<protein>
    <submittedName>
        <fullName evidence="2">Uncharacterized protein</fullName>
    </submittedName>
</protein>
<organism evidence="2">
    <name type="scientific">Arundo donax</name>
    <name type="common">Giant reed</name>
    <name type="synonym">Donax arundinaceus</name>
    <dbReference type="NCBI Taxonomy" id="35708"/>
    <lineage>
        <taxon>Eukaryota</taxon>
        <taxon>Viridiplantae</taxon>
        <taxon>Streptophyta</taxon>
        <taxon>Embryophyta</taxon>
        <taxon>Tracheophyta</taxon>
        <taxon>Spermatophyta</taxon>
        <taxon>Magnoliopsida</taxon>
        <taxon>Liliopsida</taxon>
        <taxon>Poales</taxon>
        <taxon>Poaceae</taxon>
        <taxon>PACMAD clade</taxon>
        <taxon>Arundinoideae</taxon>
        <taxon>Arundineae</taxon>
        <taxon>Arundo</taxon>
    </lineage>
</organism>
<accession>A0A0A9E5N4</accession>
<dbReference type="AlphaFoldDB" id="A0A0A9E5N4"/>
<proteinExistence type="predicted"/>
<dbReference type="EMBL" id="GBRH01202504">
    <property type="protein sequence ID" value="JAD95391.1"/>
    <property type="molecule type" value="Transcribed_RNA"/>
</dbReference>
<evidence type="ECO:0000256" key="1">
    <source>
        <dbReference type="SAM" id="MobiDB-lite"/>
    </source>
</evidence>
<name>A0A0A9E5N4_ARUDO</name>